<dbReference type="RefSeq" id="WP_069314165.1">
    <property type="nucleotide sequence ID" value="NZ_MDTU01000003.1"/>
</dbReference>
<name>A0ABX2ZXR6_9GAMM</name>
<gene>
    <name evidence="1" type="ORF">BGC07_16510</name>
</gene>
<organism evidence="1 2">
    <name type="scientific">Piscirickettsia litoralis</name>
    <dbReference type="NCBI Taxonomy" id="1891921"/>
    <lineage>
        <taxon>Bacteria</taxon>
        <taxon>Pseudomonadati</taxon>
        <taxon>Pseudomonadota</taxon>
        <taxon>Gammaproteobacteria</taxon>
        <taxon>Thiotrichales</taxon>
        <taxon>Piscirickettsiaceae</taxon>
        <taxon>Piscirickettsia</taxon>
    </lineage>
</organism>
<comment type="caution">
    <text evidence="1">The sequence shown here is derived from an EMBL/GenBank/DDBJ whole genome shotgun (WGS) entry which is preliminary data.</text>
</comment>
<dbReference type="EMBL" id="MDTU01000003">
    <property type="protein sequence ID" value="ODN41372.1"/>
    <property type="molecule type" value="Genomic_DNA"/>
</dbReference>
<evidence type="ECO:0008006" key="3">
    <source>
        <dbReference type="Google" id="ProtNLM"/>
    </source>
</evidence>
<evidence type="ECO:0000313" key="2">
    <source>
        <dbReference type="Proteomes" id="UP000094329"/>
    </source>
</evidence>
<evidence type="ECO:0000313" key="1">
    <source>
        <dbReference type="EMBL" id="ODN41372.1"/>
    </source>
</evidence>
<keyword evidence="2" id="KW-1185">Reference proteome</keyword>
<dbReference type="Pfam" id="PF11348">
    <property type="entry name" value="DUF3150"/>
    <property type="match status" value="1"/>
</dbReference>
<accession>A0ABX2ZXR6</accession>
<reference evidence="1 2" key="1">
    <citation type="submission" date="2016-08" db="EMBL/GenBank/DDBJ databases">
        <title>Draft genome sequence of Candidatus Piscirickettsia litoralis, from seawater.</title>
        <authorList>
            <person name="Wan X."/>
            <person name="Lee A.J."/>
            <person name="Hou S."/>
            <person name="Donachie S.P."/>
        </authorList>
    </citation>
    <scope>NUCLEOTIDE SEQUENCE [LARGE SCALE GENOMIC DNA]</scope>
    <source>
        <strain evidence="1 2">Y2</strain>
    </source>
</reference>
<dbReference type="Proteomes" id="UP000094329">
    <property type="component" value="Unassembled WGS sequence"/>
</dbReference>
<protein>
    <recommendedName>
        <fullName evidence="3">DUF3150 domain-containing protein</fullName>
    </recommendedName>
</protein>
<dbReference type="InterPro" id="IPR021496">
    <property type="entry name" value="DUF3150"/>
</dbReference>
<sequence length="315" mass="35545">MKQAQILEALSVFQLDFTIWSGMTKLSISDLKLGEGGDIPPERLALLGRKRICNPDLLKHFNSLKRRAIRTCEKYGLNFLNGYAVPTAKEDQLAQELDVICDEFEDNKQLFLSDYDASLEAWIHENQNYAAAIQSSIMPKEQVAKRLFSGYQLFKIQPSSDASSKRLEQGVDQLGDDLISEVIREADDLYQNLVGKDECHTRMSNKLAVLCDKIDGLSFLHGAILPIVSLMRDVLREVECLDGHKIMGNTFHKLMSLLLLLSDRHRIEQFARGEVSAQAFSTPLPTQPKTQLDDMDAFFAAQSTSENFQAESSYF</sequence>
<proteinExistence type="predicted"/>